<dbReference type="PANTHER" id="PTHR45566">
    <property type="entry name" value="HTH-TYPE TRANSCRIPTIONAL REGULATOR YHJB-RELATED"/>
    <property type="match status" value="1"/>
</dbReference>
<organism evidence="3 4">
    <name type="scientific">Pseudenterobacter timonensis</name>
    <dbReference type="NCBI Taxonomy" id="1755099"/>
    <lineage>
        <taxon>Bacteria</taxon>
        <taxon>Pseudomonadati</taxon>
        <taxon>Pseudomonadota</taxon>
        <taxon>Gammaproteobacteria</taxon>
        <taxon>Enterobacterales</taxon>
        <taxon>Enterobacteriaceae</taxon>
        <taxon>Pseudenterobacter</taxon>
    </lineage>
</organism>
<dbReference type="PRINTS" id="PR00038">
    <property type="entry name" value="HTHLUXR"/>
</dbReference>
<name>A0AAE4IUM9_9ENTR</name>
<dbReference type="Gene3D" id="3.40.50.2300">
    <property type="match status" value="1"/>
</dbReference>
<evidence type="ECO:0000259" key="2">
    <source>
        <dbReference type="PROSITE" id="PS50043"/>
    </source>
</evidence>
<dbReference type="AlphaFoldDB" id="A0AAE4IUM9"/>
<evidence type="ECO:0000313" key="3">
    <source>
        <dbReference type="EMBL" id="MDR9890079.1"/>
    </source>
</evidence>
<proteinExistence type="predicted"/>
<gene>
    <name evidence="3" type="ORF">O7047_07505</name>
</gene>
<feature type="domain" description="HTH luxR-type" evidence="2">
    <location>
        <begin position="135"/>
        <end position="200"/>
    </location>
</feature>
<dbReference type="Pfam" id="PF00196">
    <property type="entry name" value="GerE"/>
    <property type="match status" value="1"/>
</dbReference>
<dbReference type="InterPro" id="IPR000792">
    <property type="entry name" value="Tscrpt_reg_LuxR_C"/>
</dbReference>
<dbReference type="CDD" id="cd06170">
    <property type="entry name" value="LuxR_C_like"/>
    <property type="match status" value="1"/>
</dbReference>
<dbReference type="GO" id="GO:0006355">
    <property type="term" value="P:regulation of DNA-templated transcription"/>
    <property type="evidence" value="ECO:0007669"/>
    <property type="project" value="InterPro"/>
</dbReference>
<dbReference type="GO" id="GO:0003677">
    <property type="term" value="F:DNA binding"/>
    <property type="evidence" value="ECO:0007669"/>
    <property type="project" value="UniProtKB-KW"/>
</dbReference>
<dbReference type="SUPFAM" id="SSF46894">
    <property type="entry name" value="C-terminal effector domain of the bipartite response regulators"/>
    <property type="match status" value="1"/>
</dbReference>
<keyword evidence="1" id="KW-0238">DNA-binding</keyword>
<dbReference type="PANTHER" id="PTHR45566:SF1">
    <property type="entry name" value="HTH-TYPE TRANSCRIPTIONAL REGULATOR YHJB-RELATED"/>
    <property type="match status" value="1"/>
</dbReference>
<dbReference type="PROSITE" id="PS50043">
    <property type="entry name" value="HTH_LUXR_2"/>
    <property type="match status" value="1"/>
</dbReference>
<comment type="caution">
    <text evidence="3">The sequence shown here is derived from an EMBL/GenBank/DDBJ whole genome shotgun (WGS) entry which is preliminary data.</text>
</comment>
<dbReference type="Proteomes" id="UP001248822">
    <property type="component" value="Unassembled WGS sequence"/>
</dbReference>
<dbReference type="SUPFAM" id="SSF52172">
    <property type="entry name" value="CheY-like"/>
    <property type="match status" value="1"/>
</dbReference>
<evidence type="ECO:0000256" key="1">
    <source>
        <dbReference type="ARBA" id="ARBA00023125"/>
    </source>
</evidence>
<dbReference type="InterPro" id="IPR051015">
    <property type="entry name" value="EvgA-like"/>
</dbReference>
<dbReference type="InterPro" id="IPR011006">
    <property type="entry name" value="CheY-like_superfamily"/>
</dbReference>
<protein>
    <submittedName>
        <fullName evidence="3">Response regulator transcription factor</fullName>
    </submittedName>
</protein>
<reference evidence="3" key="1">
    <citation type="submission" date="2022-12" db="EMBL/GenBank/DDBJ databases">
        <title>NDM-1 containing novel ST 2018 Pseudenterobacter timonensis.</title>
        <authorList>
            <person name="Halder G."/>
            <person name="Mandal S."/>
            <person name="Dutta S."/>
        </authorList>
    </citation>
    <scope>NUCLEOTIDE SEQUENCE</scope>
    <source>
        <strain evidence="3">CNCI147</strain>
    </source>
</reference>
<dbReference type="SMART" id="SM00421">
    <property type="entry name" value="HTH_LUXR"/>
    <property type="match status" value="1"/>
</dbReference>
<dbReference type="RefSeq" id="WP_310825548.1">
    <property type="nucleotide sequence ID" value="NZ_JAQGEC010000005.1"/>
</dbReference>
<evidence type="ECO:0000313" key="4">
    <source>
        <dbReference type="Proteomes" id="UP001248822"/>
    </source>
</evidence>
<dbReference type="InterPro" id="IPR016032">
    <property type="entry name" value="Sig_transdc_resp-reg_C-effctor"/>
</dbReference>
<accession>A0AAE4IUM9</accession>
<dbReference type="EMBL" id="JAQGEC010000005">
    <property type="protein sequence ID" value="MDR9890079.1"/>
    <property type="molecule type" value="Genomic_DNA"/>
</dbReference>
<sequence>MHVIMFDRQSIFIHGAISSLRGLIPELNICGTSQADELWTFLSQSPTATLLLDGNMNHEYCLWVLDELAERYPEARVAVVLAQGKPDWVETLVQREVCAIVPRNAPAEMFASVLQMVESGMVCFPKKWLGSPSPVRHDLSCLSERQREVLRLLAEGGSNKEIGRALNISAGTVKAHLETLFRRLEVKNRTQAALIYTRAA</sequence>